<feature type="region of interest" description="Disordered" evidence="1">
    <location>
        <begin position="237"/>
        <end position="287"/>
    </location>
</feature>
<dbReference type="AlphaFoldDB" id="A0A553HJI1"/>
<comment type="caution">
    <text evidence="2">The sequence shown here is derived from an EMBL/GenBank/DDBJ whole genome shotgun (WGS) entry which is preliminary data.</text>
</comment>
<keyword evidence="3" id="KW-1185">Reference proteome</keyword>
<accession>A0A553HJI1</accession>
<dbReference type="EMBL" id="VFLP01000100">
    <property type="protein sequence ID" value="TRX88116.1"/>
    <property type="molecule type" value="Genomic_DNA"/>
</dbReference>
<evidence type="ECO:0000313" key="3">
    <source>
        <dbReference type="Proteomes" id="UP000319160"/>
    </source>
</evidence>
<sequence length="287" mass="31894">MERMKRLFTSNKNGKKAGFQKQISAPVEGSFRRLSPESTSITAYSPRAFSHHQCDSDPHVGHATITLPFVPQARGRDETIAWLNAGTSESLAALLTTRDQAAKQVRRGPRTKGTKEVHLVLTKPSRKYVEKLHRVRKRAEIAVHYGAPGVVVHNFSKSWGWNRASTSRAPSLQLRDLRISVPAIPPFSPINWPVLPNLRSPQMTDYGYGDGRSSPVSEPGGWRDTEQMDISVVMKPDLTQVTLSGGGERDSARGDEHEREYDPYNSNDVPSTPSERYATAVKLIPVD</sequence>
<feature type="compositionally biased region" description="Polar residues" evidence="1">
    <location>
        <begin position="264"/>
        <end position="274"/>
    </location>
</feature>
<dbReference type="Proteomes" id="UP000319160">
    <property type="component" value="Unassembled WGS sequence"/>
</dbReference>
<proteinExistence type="predicted"/>
<organism evidence="2 3">
    <name type="scientific">Xylaria flabelliformis</name>
    <dbReference type="NCBI Taxonomy" id="2512241"/>
    <lineage>
        <taxon>Eukaryota</taxon>
        <taxon>Fungi</taxon>
        <taxon>Dikarya</taxon>
        <taxon>Ascomycota</taxon>
        <taxon>Pezizomycotina</taxon>
        <taxon>Sordariomycetes</taxon>
        <taxon>Xylariomycetidae</taxon>
        <taxon>Xylariales</taxon>
        <taxon>Xylariaceae</taxon>
        <taxon>Xylaria</taxon>
    </lineage>
</organism>
<evidence type="ECO:0000256" key="1">
    <source>
        <dbReference type="SAM" id="MobiDB-lite"/>
    </source>
</evidence>
<dbReference type="OrthoDB" id="4744059at2759"/>
<feature type="compositionally biased region" description="Basic and acidic residues" evidence="1">
    <location>
        <begin position="247"/>
        <end position="262"/>
    </location>
</feature>
<name>A0A553HJI1_9PEZI</name>
<reference evidence="3" key="1">
    <citation type="submission" date="2019-06" db="EMBL/GenBank/DDBJ databases">
        <title>Draft genome sequence of the griseofulvin-producing fungus Xylaria cubensis strain G536.</title>
        <authorList>
            <person name="Mead M.E."/>
            <person name="Raja H.A."/>
            <person name="Steenwyk J.L."/>
            <person name="Knowles S.L."/>
            <person name="Oberlies N.H."/>
            <person name="Rokas A."/>
        </authorList>
    </citation>
    <scope>NUCLEOTIDE SEQUENCE [LARGE SCALE GENOMIC DNA]</scope>
    <source>
        <strain evidence="3">G536</strain>
    </source>
</reference>
<gene>
    <name evidence="2" type="ORF">FHL15_011014</name>
</gene>
<protein>
    <submittedName>
        <fullName evidence="2">Uncharacterized protein</fullName>
    </submittedName>
</protein>
<evidence type="ECO:0000313" key="2">
    <source>
        <dbReference type="EMBL" id="TRX88116.1"/>
    </source>
</evidence>